<dbReference type="AlphaFoldDB" id="A0AAN8NM90"/>
<evidence type="ECO:0000256" key="3">
    <source>
        <dbReference type="ARBA" id="ARBA00022787"/>
    </source>
</evidence>
<evidence type="ECO:0000256" key="2">
    <source>
        <dbReference type="ARBA" id="ARBA00022741"/>
    </source>
</evidence>
<dbReference type="SUPFAM" id="SSF52540">
    <property type="entry name" value="P-loop containing nucleoside triphosphate hydrolases"/>
    <property type="match status" value="1"/>
</dbReference>
<keyword evidence="2" id="KW-0547">Nucleotide-binding</keyword>
<dbReference type="Pfam" id="PF00004">
    <property type="entry name" value="AAA"/>
    <property type="match status" value="1"/>
</dbReference>
<sequence length="752" mass="84119">MATAYVLPPRFLAGNVKSLAKLEAEEPTFEVIGYPPIDAPQERDLPVQCNPVSQQLSDTRSSLQSNSEKYSMPYRDYLETRDQVVCGLINNSGSEFSSERMNTLLHTESLGTAYVQALVEYLARDIRANLMCLDIQDFEELGYHFQQQDVEAKSNVDDANQEENALQEEEDGAKQKPSSESRNGWSALESFFDRMIRGIRSEIGNSGYDKAKTYFGAAKPTGRYHNVEEHSRTKAALTALLDSPLNDGGVEHGAEESSQISEKKPEPLIMFIHDVKKIRGVRNGNRILSRIRDAITERRMSGIPIIGLFSWVGCDFENSIDSCLKKTGSAEFIRLPEGSDGNEVSKKKKRELQNRQTNIRLLKQGLKRSFAEFVDDEVIGNEADWGSKKVRHVDSLLCREELPTTDVNRLVRLIGARAHGKSKIKPQDVMDILDGKESRRIRESIIRGEASDPRIKDLTGLERDLSQYTVTPGKTSLTHDDVVMDPETKATILQLLQMSSQQNTTSISGPLSNEFKMTGILFYGPPGTGKTQLCRAVANDAGQTFIALTAATLSNSRVGETEKLIQAAFSLARKLHPSILFFDEVDSLFYRRASGDKSWERSALTQYLHEMDGLTSQTANAPVVIVATNRPADLDSAFLRRLPHKVYFKLPSRPQRREILCGLLNQDEMEDIDLNAIAKSTIGFSGSDLKNLCSQAILSWRTEKRMEGTTHLSSGKVDLTMRHFETALSRAAPTTTPEVLEGLLEFRDRFQH</sequence>
<dbReference type="InterPro" id="IPR003959">
    <property type="entry name" value="ATPase_AAA_core"/>
</dbReference>
<dbReference type="InterPro" id="IPR051701">
    <property type="entry name" value="Mito_OM_Translocase_MSP1"/>
</dbReference>
<keyword evidence="8" id="KW-1185">Reference proteome</keyword>
<dbReference type="Proteomes" id="UP001307849">
    <property type="component" value="Unassembled WGS sequence"/>
</dbReference>
<dbReference type="GO" id="GO:0016887">
    <property type="term" value="F:ATP hydrolysis activity"/>
    <property type="evidence" value="ECO:0007669"/>
    <property type="project" value="InterPro"/>
</dbReference>
<keyword evidence="3" id="KW-1000">Mitochondrion outer membrane</keyword>
<dbReference type="InterPro" id="IPR003593">
    <property type="entry name" value="AAA+_ATPase"/>
</dbReference>
<dbReference type="Pfam" id="PF17862">
    <property type="entry name" value="AAA_lid_3"/>
    <property type="match status" value="1"/>
</dbReference>
<dbReference type="EMBL" id="JAVHJM010000006">
    <property type="protein sequence ID" value="KAK6513077.1"/>
    <property type="molecule type" value="Genomic_DNA"/>
</dbReference>
<dbReference type="GO" id="GO:0005524">
    <property type="term" value="F:ATP binding"/>
    <property type="evidence" value="ECO:0007669"/>
    <property type="project" value="UniProtKB-KW"/>
</dbReference>
<dbReference type="PANTHER" id="PTHR45644">
    <property type="entry name" value="AAA ATPASE, PUTATIVE (AFU_ORTHOLOGUE AFUA_2G12920)-RELATED-RELATED"/>
    <property type="match status" value="1"/>
</dbReference>
<dbReference type="Gene3D" id="1.10.8.60">
    <property type="match status" value="1"/>
</dbReference>
<dbReference type="Gene3D" id="3.40.50.300">
    <property type="entry name" value="P-loop containing nucleotide triphosphate hydrolases"/>
    <property type="match status" value="1"/>
</dbReference>
<dbReference type="InterPro" id="IPR027417">
    <property type="entry name" value="P-loop_NTPase"/>
</dbReference>
<keyword evidence="3" id="KW-0472">Membrane</keyword>
<proteinExistence type="predicted"/>
<dbReference type="GO" id="GO:0005741">
    <property type="term" value="C:mitochondrial outer membrane"/>
    <property type="evidence" value="ECO:0007669"/>
    <property type="project" value="UniProtKB-SubCell"/>
</dbReference>
<keyword evidence="4" id="KW-0067">ATP-binding</keyword>
<accession>A0AAN8NM90</accession>
<name>A0AAN8NM90_9PEZI</name>
<protein>
    <recommendedName>
        <fullName evidence="6">AAA+ ATPase domain-containing protein</fullName>
    </recommendedName>
</protein>
<reference evidence="7 8" key="1">
    <citation type="submission" date="2019-10" db="EMBL/GenBank/DDBJ databases">
        <authorList>
            <person name="Palmer J.M."/>
        </authorList>
    </citation>
    <scope>NUCLEOTIDE SEQUENCE [LARGE SCALE GENOMIC DNA]</scope>
    <source>
        <strain evidence="7 8">TWF506</strain>
    </source>
</reference>
<evidence type="ECO:0000256" key="1">
    <source>
        <dbReference type="ARBA" id="ARBA00004572"/>
    </source>
</evidence>
<feature type="domain" description="AAA+ ATPase" evidence="6">
    <location>
        <begin position="516"/>
        <end position="652"/>
    </location>
</feature>
<organism evidence="7 8">
    <name type="scientific">Arthrobotrys conoides</name>
    <dbReference type="NCBI Taxonomy" id="74498"/>
    <lineage>
        <taxon>Eukaryota</taxon>
        <taxon>Fungi</taxon>
        <taxon>Dikarya</taxon>
        <taxon>Ascomycota</taxon>
        <taxon>Pezizomycotina</taxon>
        <taxon>Orbiliomycetes</taxon>
        <taxon>Orbiliales</taxon>
        <taxon>Orbiliaceae</taxon>
        <taxon>Arthrobotrys</taxon>
    </lineage>
</organism>
<evidence type="ECO:0000313" key="8">
    <source>
        <dbReference type="Proteomes" id="UP001307849"/>
    </source>
</evidence>
<evidence type="ECO:0000256" key="4">
    <source>
        <dbReference type="ARBA" id="ARBA00022840"/>
    </source>
</evidence>
<feature type="region of interest" description="Disordered" evidence="5">
    <location>
        <begin position="152"/>
        <end position="183"/>
    </location>
</feature>
<dbReference type="SMART" id="SM00382">
    <property type="entry name" value="AAA"/>
    <property type="match status" value="1"/>
</dbReference>
<comment type="caution">
    <text evidence="7">The sequence shown here is derived from an EMBL/GenBank/DDBJ whole genome shotgun (WGS) entry which is preliminary data.</text>
</comment>
<evidence type="ECO:0000259" key="6">
    <source>
        <dbReference type="SMART" id="SM00382"/>
    </source>
</evidence>
<dbReference type="PANTHER" id="PTHR45644:SF56">
    <property type="entry name" value="AAA ATPASE, PUTATIVE (AFU_ORTHOLOGUE AFUA_2G12920)-RELATED"/>
    <property type="match status" value="1"/>
</dbReference>
<feature type="compositionally biased region" description="Acidic residues" evidence="5">
    <location>
        <begin position="159"/>
        <end position="171"/>
    </location>
</feature>
<comment type="subcellular location">
    <subcellularLocation>
        <location evidence="1">Mitochondrion outer membrane</location>
        <topology evidence="1">Single-pass membrane protein</topology>
    </subcellularLocation>
</comment>
<keyword evidence="3" id="KW-0496">Mitochondrion</keyword>
<gene>
    <name evidence="7" type="ORF">TWF506_009240</name>
</gene>
<dbReference type="InterPro" id="IPR041569">
    <property type="entry name" value="AAA_lid_3"/>
</dbReference>
<evidence type="ECO:0000313" key="7">
    <source>
        <dbReference type="EMBL" id="KAK6513077.1"/>
    </source>
</evidence>
<evidence type="ECO:0000256" key="5">
    <source>
        <dbReference type="SAM" id="MobiDB-lite"/>
    </source>
</evidence>